<accession>B7JBJ3</accession>
<dbReference type="STRING" id="243159.AFE_1735"/>
<dbReference type="PaxDb" id="243159-AFE_1735"/>
<reference evidence="1 2" key="1">
    <citation type="journal article" date="2008" name="BMC Genomics">
        <title>Acidithiobacillus ferrooxidans metabolism: from genome sequence to industrial applications.</title>
        <authorList>
            <person name="Valdes J."/>
            <person name="Pedroso I."/>
            <person name="Quatrini R."/>
            <person name="Dodson R.J."/>
            <person name="Tettelin H."/>
            <person name="Blake R.II."/>
            <person name="Eisen J.A."/>
            <person name="Holmes D.S."/>
        </authorList>
    </citation>
    <scope>NUCLEOTIDE SEQUENCE [LARGE SCALE GENOMIC DNA]</scope>
    <source>
        <strain evidence="2">ATCC 23270 / DSM 14882 / CIP 104768 / NCIMB 8455</strain>
    </source>
</reference>
<evidence type="ECO:0000313" key="1">
    <source>
        <dbReference type="EMBL" id="ACK80227.1"/>
    </source>
</evidence>
<dbReference type="Proteomes" id="UP000001362">
    <property type="component" value="Chromosome"/>
</dbReference>
<evidence type="ECO:0000313" key="2">
    <source>
        <dbReference type="Proteomes" id="UP000001362"/>
    </source>
</evidence>
<name>B7JBJ3_ACIF2</name>
<dbReference type="KEGG" id="afr:AFE_1735"/>
<dbReference type="AlphaFoldDB" id="B7JBJ3"/>
<keyword evidence="2" id="KW-1185">Reference proteome</keyword>
<sequence>MGVTLQGNRLPGRRSPYYRLIKLSSRKTLPKRIVYRVDENAQKSVYRKKSGTQDKEGVMWAFSGKTEPFSGKTWPA</sequence>
<dbReference type="HOGENOM" id="CLU_2646229_0_0_6"/>
<proteinExistence type="predicted"/>
<dbReference type="EMBL" id="CP001219">
    <property type="protein sequence ID" value="ACK80227.1"/>
    <property type="molecule type" value="Genomic_DNA"/>
</dbReference>
<organism evidence="1 2">
    <name type="scientific">Acidithiobacillus ferrooxidans (strain ATCC 23270 / DSM 14882 / CIP 104768 / NCIMB 8455)</name>
    <name type="common">Ferrobacillus ferrooxidans (strain ATCC 23270)</name>
    <dbReference type="NCBI Taxonomy" id="243159"/>
    <lineage>
        <taxon>Bacteria</taxon>
        <taxon>Pseudomonadati</taxon>
        <taxon>Pseudomonadota</taxon>
        <taxon>Acidithiobacillia</taxon>
        <taxon>Acidithiobacillales</taxon>
        <taxon>Acidithiobacillaceae</taxon>
        <taxon>Acidithiobacillus</taxon>
    </lineage>
</organism>
<gene>
    <name evidence="1" type="ordered locus">AFE_1735</name>
</gene>
<protein>
    <submittedName>
        <fullName evidence="1">Uncharacterized protein</fullName>
    </submittedName>
</protein>